<name>A0A8K0N3T4_COCNU</name>
<comment type="caution">
    <text evidence="2">The sequence shown here is derived from an EMBL/GenBank/DDBJ whole genome shotgun (WGS) entry which is preliminary data.</text>
</comment>
<feature type="region of interest" description="Disordered" evidence="1">
    <location>
        <begin position="30"/>
        <end position="71"/>
    </location>
</feature>
<reference evidence="2" key="2">
    <citation type="submission" date="2019-07" db="EMBL/GenBank/DDBJ databases">
        <authorList>
            <person name="Yang Y."/>
            <person name="Bocs S."/>
            <person name="Baudouin L."/>
        </authorList>
    </citation>
    <scope>NUCLEOTIDE SEQUENCE</scope>
    <source>
        <tissue evidence="2">Spear leaf of Hainan Tall coconut</tissue>
    </source>
</reference>
<evidence type="ECO:0000313" key="2">
    <source>
        <dbReference type="EMBL" id="KAG1347905.1"/>
    </source>
</evidence>
<accession>A0A8K0N3T4</accession>
<evidence type="ECO:0000256" key="1">
    <source>
        <dbReference type="SAM" id="MobiDB-lite"/>
    </source>
</evidence>
<dbReference type="Proteomes" id="UP000797356">
    <property type="component" value="Chromosome 6"/>
</dbReference>
<feature type="compositionally biased region" description="Polar residues" evidence="1">
    <location>
        <begin position="47"/>
        <end position="59"/>
    </location>
</feature>
<sequence>MSENPFEAILKATESLSRCVQTHLSRLFPAPQNHHHRSSPPPLFVSSKPSGLLQSTDATSPMKAPPLSPSHQWTADEVSMFSCWFDLLILVGICSGEVGDSIDEGGAREVYVDSSPHHCSTVSRSPNKTAKT</sequence>
<dbReference type="AlphaFoldDB" id="A0A8K0N3T4"/>
<proteinExistence type="predicted"/>
<dbReference type="EMBL" id="CM017877">
    <property type="protein sequence ID" value="KAG1347905.1"/>
    <property type="molecule type" value="Genomic_DNA"/>
</dbReference>
<gene>
    <name evidence="2" type="ORF">COCNU_06G017340</name>
</gene>
<reference evidence="2" key="1">
    <citation type="journal article" date="2017" name="Gigascience">
        <title>The genome draft of coconut (Cocos nucifera).</title>
        <authorList>
            <person name="Xiao Y."/>
            <person name="Xu P."/>
            <person name="Fan H."/>
            <person name="Baudouin L."/>
            <person name="Xia W."/>
            <person name="Bocs S."/>
            <person name="Xu J."/>
            <person name="Li Q."/>
            <person name="Guo A."/>
            <person name="Zhou L."/>
            <person name="Li J."/>
            <person name="Wu Y."/>
            <person name="Ma Z."/>
            <person name="Armero A."/>
            <person name="Issali A.E."/>
            <person name="Liu N."/>
            <person name="Peng M."/>
            <person name="Yang Y."/>
        </authorList>
    </citation>
    <scope>NUCLEOTIDE SEQUENCE</scope>
    <source>
        <tissue evidence="2">Spear leaf of Hainan Tall coconut</tissue>
    </source>
</reference>
<evidence type="ECO:0000313" key="3">
    <source>
        <dbReference type="Proteomes" id="UP000797356"/>
    </source>
</evidence>
<keyword evidence="3" id="KW-1185">Reference proteome</keyword>
<protein>
    <submittedName>
        <fullName evidence="2">Putative Sulfhydryl oxidase</fullName>
    </submittedName>
</protein>
<organism evidence="2 3">
    <name type="scientific">Cocos nucifera</name>
    <name type="common">Coconut palm</name>
    <dbReference type="NCBI Taxonomy" id="13894"/>
    <lineage>
        <taxon>Eukaryota</taxon>
        <taxon>Viridiplantae</taxon>
        <taxon>Streptophyta</taxon>
        <taxon>Embryophyta</taxon>
        <taxon>Tracheophyta</taxon>
        <taxon>Spermatophyta</taxon>
        <taxon>Magnoliopsida</taxon>
        <taxon>Liliopsida</taxon>
        <taxon>Arecaceae</taxon>
        <taxon>Arecoideae</taxon>
        <taxon>Cocoseae</taxon>
        <taxon>Attaleinae</taxon>
        <taxon>Cocos</taxon>
    </lineage>
</organism>